<keyword evidence="3" id="KW-1185">Reference proteome</keyword>
<dbReference type="InterPro" id="IPR036249">
    <property type="entry name" value="Thioredoxin-like_sf"/>
</dbReference>
<dbReference type="Proteomes" id="UP000297643">
    <property type="component" value="Unassembled WGS sequence"/>
</dbReference>
<organism evidence="2 3">
    <name type="scientific">Cryobacterium mannosilyticum</name>
    <dbReference type="NCBI Taxonomy" id="1259190"/>
    <lineage>
        <taxon>Bacteria</taxon>
        <taxon>Bacillati</taxon>
        <taxon>Actinomycetota</taxon>
        <taxon>Actinomycetes</taxon>
        <taxon>Micrococcales</taxon>
        <taxon>Microbacteriaceae</taxon>
        <taxon>Cryobacterium</taxon>
    </lineage>
</organism>
<name>A0A4R8W5M3_9MICO</name>
<feature type="domain" description="Thioredoxin" evidence="1">
    <location>
        <begin position="53"/>
        <end position="137"/>
    </location>
</feature>
<protein>
    <submittedName>
        <fullName evidence="2">Thioredoxin</fullName>
    </submittedName>
</protein>
<dbReference type="CDD" id="cd02947">
    <property type="entry name" value="TRX_family"/>
    <property type="match status" value="1"/>
</dbReference>
<sequence>MDPILALGSVLALVAAATGLGLAWRARQGRFTEVAEAPALTPADVASTAQFGAEATLVQFSTEHCSRCPGTHRMLAGVARSRPGVVHVEVDLTHRADLARRFQVLQTPTTLILDRTGRVQARVGGAPHKAGIIAHLDDLPGSRHATLAR</sequence>
<evidence type="ECO:0000259" key="1">
    <source>
        <dbReference type="Pfam" id="PF00085"/>
    </source>
</evidence>
<gene>
    <name evidence="2" type="ORF">E3O32_14280</name>
</gene>
<dbReference type="AlphaFoldDB" id="A0A4R8W5M3"/>
<dbReference type="EMBL" id="SOFM01000044">
    <property type="protein sequence ID" value="TFC00869.1"/>
    <property type="molecule type" value="Genomic_DNA"/>
</dbReference>
<dbReference type="RefSeq" id="WP_134510490.1">
    <property type="nucleotide sequence ID" value="NZ_SOFM01000044.1"/>
</dbReference>
<dbReference type="SUPFAM" id="SSF52833">
    <property type="entry name" value="Thioredoxin-like"/>
    <property type="match status" value="1"/>
</dbReference>
<proteinExistence type="predicted"/>
<dbReference type="Gene3D" id="3.40.30.10">
    <property type="entry name" value="Glutaredoxin"/>
    <property type="match status" value="1"/>
</dbReference>
<evidence type="ECO:0000313" key="2">
    <source>
        <dbReference type="EMBL" id="TFC00869.1"/>
    </source>
</evidence>
<evidence type="ECO:0000313" key="3">
    <source>
        <dbReference type="Proteomes" id="UP000297643"/>
    </source>
</evidence>
<dbReference type="Pfam" id="PF00085">
    <property type="entry name" value="Thioredoxin"/>
    <property type="match status" value="1"/>
</dbReference>
<accession>A0A4R8W5M3</accession>
<comment type="caution">
    <text evidence="2">The sequence shown here is derived from an EMBL/GenBank/DDBJ whole genome shotgun (WGS) entry which is preliminary data.</text>
</comment>
<reference evidence="2 3" key="1">
    <citation type="submission" date="2019-03" db="EMBL/GenBank/DDBJ databases">
        <title>Genomics of glacier-inhabiting Cryobacterium strains.</title>
        <authorList>
            <person name="Liu Q."/>
            <person name="Xin Y.-H."/>
        </authorList>
    </citation>
    <scope>NUCLEOTIDE SEQUENCE [LARGE SCALE GENOMIC DNA]</scope>
    <source>
        <strain evidence="2 3">RHLT2-21</strain>
    </source>
</reference>
<dbReference type="InterPro" id="IPR013766">
    <property type="entry name" value="Thioredoxin_domain"/>
</dbReference>